<evidence type="ECO:0000256" key="1">
    <source>
        <dbReference type="SAM" id="Phobius"/>
    </source>
</evidence>
<gene>
    <name evidence="2" type="ORF">WDZ17_02315</name>
</gene>
<dbReference type="Gene3D" id="2.40.50.100">
    <property type="match status" value="1"/>
</dbReference>
<dbReference type="Proteomes" id="UP001387100">
    <property type="component" value="Unassembled WGS sequence"/>
</dbReference>
<organism evidence="2 3">
    <name type="scientific">Pseudokineococcus basanitobsidens</name>
    <dbReference type="NCBI Taxonomy" id="1926649"/>
    <lineage>
        <taxon>Bacteria</taxon>
        <taxon>Bacillati</taxon>
        <taxon>Actinomycetota</taxon>
        <taxon>Actinomycetes</taxon>
        <taxon>Kineosporiales</taxon>
        <taxon>Kineosporiaceae</taxon>
        <taxon>Pseudokineococcus</taxon>
    </lineage>
</organism>
<protein>
    <submittedName>
        <fullName evidence="2">Efflux RND transporter periplasmic adaptor subunit</fullName>
    </submittedName>
</protein>
<proteinExistence type="predicted"/>
<comment type="caution">
    <text evidence="2">The sequence shown here is derived from an EMBL/GenBank/DDBJ whole genome shotgun (WGS) entry which is preliminary data.</text>
</comment>
<dbReference type="Gene3D" id="2.40.420.20">
    <property type="match status" value="1"/>
</dbReference>
<name>A0ABU8RGC8_9ACTN</name>
<keyword evidence="1" id="KW-1133">Transmembrane helix</keyword>
<accession>A0ABU8RGC8</accession>
<dbReference type="InterPro" id="IPR011053">
    <property type="entry name" value="Single_hybrid_motif"/>
</dbReference>
<feature type="transmembrane region" description="Helical" evidence="1">
    <location>
        <begin position="7"/>
        <end position="29"/>
    </location>
</feature>
<evidence type="ECO:0000313" key="3">
    <source>
        <dbReference type="Proteomes" id="UP001387100"/>
    </source>
</evidence>
<dbReference type="PANTHER" id="PTHR30469">
    <property type="entry name" value="MULTIDRUG RESISTANCE PROTEIN MDTA"/>
    <property type="match status" value="1"/>
</dbReference>
<dbReference type="RefSeq" id="WP_339573519.1">
    <property type="nucleotide sequence ID" value="NZ_JBBIAA010000002.1"/>
</dbReference>
<keyword evidence="1" id="KW-0472">Membrane</keyword>
<reference evidence="2 3" key="1">
    <citation type="journal article" date="2017" name="Int. J. Syst. Evol. Microbiol.">
        <title>Pseudokineococcus basanitobsidens sp. nov., isolated from volcanic rock.</title>
        <authorList>
            <person name="Lee D.W."/>
            <person name="Park M.Y."/>
            <person name="Kim J.J."/>
            <person name="Kim B.S."/>
        </authorList>
    </citation>
    <scope>NUCLEOTIDE SEQUENCE [LARGE SCALE GENOMIC DNA]</scope>
    <source>
        <strain evidence="2 3">DSM 103726</strain>
    </source>
</reference>
<dbReference type="PANTHER" id="PTHR30469:SF33">
    <property type="entry name" value="SLR1207 PROTEIN"/>
    <property type="match status" value="1"/>
</dbReference>
<dbReference type="SUPFAM" id="SSF51230">
    <property type="entry name" value="Single hybrid motif"/>
    <property type="match status" value="1"/>
</dbReference>
<sequence>MGVLRHVVFPALRLVVWTVIAAALVWLAFGRGDADLGGTEAAAPSVELTPPETTVTTGDVTNTVVLTGTVADDAAVEVRSTGAGEVDDLRVAVGDAVEEGAPLVDVTVLEERPDTTETLPDGTTTTVPQDPVATTEVVRATADGTVTSLPVLEDQVVSVGDVVASVSPGTLSVSAPLTQEQQFRLLEPPSEATVTVPGGPAPFTCTDVSTGVPEGGEAGGGDAAAADPFADPFAGAASAPTGAEVTCRVPPDATAFAGLSAELELTAGSAEGVLVLPVTAVRGSIGTGDVWLVDPGTGEAAQTQVELGLTDGTQVEIRGGLAEGDSVLEFVPGSDTVEDPYAVGPFG</sequence>
<keyword evidence="3" id="KW-1185">Reference proteome</keyword>
<dbReference type="EMBL" id="JBBIAA010000002">
    <property type="protein sequence ID" value="MEJ5944127.1"/>
    <property type="molecule type" value="Genomic_DNA"/>
</dbReference>
<evidence type="ECO:0000313" key="2">
    <source>
        <dbReference type="EMBL" id="MEJ5944127.1"/>
    </source>
</evidence>
<keyword evidence="1" id="KW-0812">Transmembrane</keyword>